<accession>A0A8F5RC92</accession>
<keyword evidence="1" id="KW-0808">Transferase</keyword>
<keyword evidence="2" id="KW-0548">Nucleotidyltransferase</keyword>
<proteinExistence type="predicted"/>
<dbReference type="InterPro" id="IPR043502">
    <property type="entry name" value="DNA/RNA_pol_sf"/>
</dbReference>
<reference evidence="4" key="1">
    <citation type="submission" date="2021-02" db="EMBL/GenBank/DDBJ databases">
        <title>The hidden world within plants: metatranscriptomics unveil the complexity of wood microbiomes in grapevine.</title>
        <authorList>
            <person name="Nerva L."/>
            <person name="Garcia J.F."/>
            <person name="Favaretto F."/>
            <person name="Giudice G."/>
            <person name="Moffa L."/>
            <person name="Dario C."/>
            <person name="Riccardo V."/>
            <person name="Gambino G."/>
            <person name="Chitarra W."/>
        </authorList>
    </citation>
    <scope>NUCLEOTIDE SEQUENCE</scope>
</reference>
<dbReference type="Pfam" id="PF00978">
    <property type="entry name" value="RdRP_2"/>
    <property type="match status" value="1"/>
</dbReference>
<evidence type="ECO:0000259" key="3">
    <source>
        <dbReference type="Pfam" id="PF00978"/>
    </source>
</evidence>
<dbReference type="SUPFAM" id="SSF56672">
    <property type="entry name" value="DNA/RNA polymerases"/>
    <property type="match status" value="1"/>
</dbReference>
<dbReference type="InterPro" id="IPR001788">
    <property type="entry name" value="RNA-dep_RNA_pol_alsuvir"/>
</dbReference>
<organism evidence="4">
    <name type="scientific">Grapevine-associated RNA virus 2</name>
    <dbReference type="NCBI Taxonomy" id="2814388"/>
    <lineage>
        <taxon>Viruses</taxon>
        <taxon>Riboviria</taxon>
    </lineage>
</organism>
<protein>
    <submittedName>
        <fullName evidence="4">RNA-dependent RNA polymerase</fullName>
    </submittedName>
</protein>
<feature type="domain" description="RNA-dependent RNA polymerase alsuviricetes" evidence="3">
    <location>
        <begin position="15"/>
        <end position="322"/>
    </location>
</feature>
<dbReference type="GO" id="GO:0006351">
    <property type="term" value="P:DNA-templated transcription"/>
    <property type="evidence" value="ECO:0007669"/>
    <property type="project" value="InterPro"/>
</dbReference>
<sequence>MGPLLEGLHPVVPDNGYANFMAAFRKRCNYHSSKRVTPRIVHDTRRLFDYLFEGRKYEKFEWNGELYTQWLAKFGAEKRQRMDKALEGMVNANLSNYTTKDVFVKVEALLVEHKPNWAPRVIYKGTDLYNAVSGPIFNELMCRFDHLLESRNGHYQFRLAYRKVPTDYTEYLEAHDYEGDEKPQWMETDFTANDMYQCRDVILFEVSFMRLLGCPEWFIRLHLKSGKFTVKSKEHRVKATLEHQLPTGATDTTFRNSLWNMIILHSFLLAIKARKSSAVILGDDMLAKVYGLKRYACKTYTSIASEAGMVVKAFRRSVLFESSFLSRLFVPCTSSMHLTVPILGKTLGRFNMRANNNDGLDDHAYMAGKSVGYAYEFRHLPVFRDIFLQRFVHEFSLVRDKTKGQDMIQISWNARSAGVTLKNIKDKLRVQELISEDDFFAFCYHRYGVYASEVIDLFEDVVLNTDKSDVSGVVVDILARDFLG</sequence>
<evidence type="ECO:0000256" key="2">
    <source>
        <dbReference type="ARBA" id="ARBA00022695"/>
    </source>
</evidence>
<dbReference type="GO" id="GO:0003723">
    <property type="term" value="F:RNA binding"/>
    <property type="evidence" value="ECO:0007669"/>
    <property type="project" value="InterPro"/>
</dbReference>
<dbReference type="EMBL" id="MW648523">
    <property type="protein sequence ID" value="QXN75432.1"/>
    <property type="molecule type" value="Genomic_RNA"/>
</dbReference>
<dbReference type="GO" id="GO:0003968">
    <property type="term" value="F:RNA-directed RNA polymerase activity"/>
    <property type="evidence" value="ECO:0007669"/>
    <property type="project" value="UniProtKB-KW"/>
</dbReference>
<evidence type="ECO:0000313" key="4">
    <source>
        <dbReference type="EMBL" id="QXN75432.1"/>
    </source>
</evidence>
<name>A0A8F5RC92_9VIRU</name>
<keyword evidence="4" id="KW-0696">RNA-directed RNA polymerase</keyword>
<evidence type="ECO:0000256" key="1">
    <source>
        <dbReference type="ARBA" id="ARBA00022679"/>
    </source>
</evidence>